<dbReference type="InterPro" id="IPR002878">
    <property type="entry name" value="ChsH2_C"/>
</dbReference>
<dbReference type="PANTHER" id="PTHR34075:SF5">
    <property type="entry name" value="BLR3430 PROTEIN"/>
    <property type="match status" value="1"/>
</dbReference>
<dbReference type="SUPFAM" id="SSF50249">
    <property type="entry name" value="Nucleic acid-binding proteins"/>
    <property type="match status" value="1"/>
</dbReference>
<evidence type="ECO:0000313" key="3">
    <source>
        <dbReference type="EMBL" id="CAB1370818.1"/>
    </source>
</evidence>
<dbReference type="Proteomes" id="UP000515733">
    <property type="component" value="Chromosome"/>
</dbReference>
<dbReference type="PANTHER" id="PTHR34075">
    <property type="entry name" value="BLR3430 PROTEIN"/>
    <property type="match status" value="1"/>
</dbReference>
<dbReference type="Pfam" id="PF01796">
    <property type="entry name" value="OB_ChsH2_C"/>
    <property type="match status" value="1"/>
</dbReference>
<gene>
    <name evidence="3" type="ORF">DENOEST_3664</name>
</gene>
<evidence type="ECO:0000259" key="2">
    <source>
        <dbReference type="Pfam" id="PF12172"/>
    </source>
</evidence>
<feature type="domain" description="ChsH2 rubredoxin-like zinc ribbon" evidence="2">
    <location>
        <begin position="20"/>
        <end position="52"/>
    </location>
</feature>
<dbReference type="Pfam" id="PF12172">
    <property type="entry name" value="zf-ChsH2"/>
    <property type="match status" value="1"/>
</dbReference>
<dbReference type="EMBL" id="LR778301">
    <property type="protein sequence ID" value="CAB1370818.1"/>
    <property type="molecule type" value="Genomic_DNA"/>
</dbReference>
<dbReference type="OrthoDB" id="5514845at2"/>
<name>A0A6S6Y0B8_9PROT</name>
<evidence type="ECO:0000313" key="4">
    <source>
        <dbReference type="Proteomes" id="UP000515733"/>
    </source>
</evidence>
<dbReference type="InterPro" id="IPR022002">
    <property type="entry name" value="ChsH2_Znr"/>
</dbReference>
<dbReference type="RefSeq" id="WP_145769542.1">
    <property type="nucleotide sequence ID" value="NZ_LR778301.1"/>
</dbReference>
<dbReference type="KEGG" id="doe:DENOEST_3664"/>
<dbReference type="InterPro" id="IPR012340">
    <property type="entry name" value="NA-bd_OB-fold"/>
</dbReference>
<feature type="domain" description="ChsH2 C-terminal OB-fold" evidence="1">
    <location>
        <begin position="56"/>
        <end position="131"/>
    </location>
</feature>
<proteinExistence type="predicted"/>
<dbReference type="AlphaFoldDB" id="A0A6S6Y0B8"/>
<dbReference type="Gene3D" id="6.10.30.10">
    <property type="match status" value="1"/>
</dbReference>
<evidence type="ECO:0008006" key="5">
    <source>
        <dbReference type="Google" id="ProtNLM"/>
    </source>
</evidence>
<evidence type="ECO:0000259" key="1">
    <source>
        <dbReference type="Pfam" id="PF01796"/>
    </source>
</evidence>
<accession>A0A6S6Y0B8</accession>
<keyword evidence="4" id="KW-1185">Reference proteome</keyword>
<sequence length="146" mass="16137">MSTGNWVLPDTDDPVDGPFWQAAREKRLVVQHCAACVASYYPPRVHCPRCHGALAWNEVAGTGRVWSYVTVHPPLLPAYQPYAPYQMVLVELDDHPGLRLVGNLLQEDEGAINDTVHQPLSVGDPVRVAFRTVAEDVVLPCWIKAG</sequence>
<organism evidence="3 4">
    <name type="scientific">Denitratisoma oestradiolicum</name>
    <dbReference type="NCBI Taxonomy" id="311182"/>
    <lineage>
        <taxon>Bacteria</taxon>
        <taxon>Pseudomonadati</taxon>
        <taxon>Pseudomonadota</taxon>
        <taxon>Betaproteobacteria</taxon>
        <taxon>Nitrosomonadales</taxon>
        <taxon>Sterolibacteriaceae</taxon>
        <taxon>Denitratisoma</taxon>
    </lineage>
</organism>
<protein>
    <recommendedName>
        <fullName evidence="5">DNA-binding protein</fullName>
    </recommendedName>
</protein>
<dbReference type="InterPro" id="IPR052513">
    <property type="entry name" value="Thioester_dehydratase-like"/>
</dbReference>
<reference evidence="3 4" key="1">
    <citation type="submission" date="2020-03" db="EMBL/GenBank/DDBJ databases">
        <authorList>
            <consortium name="Genoscope - CEA"/>
            <person name="William W."/>
        </authorList>
    </citation>
    <scope>NUCLEOTIDE SEQUENCE [LARGE SCALE GENOMIC DNA]</scope>
    <source>
        <strain evidence="4">DSM 16959</strain>
    </source>
</reference>